<dbReference type="InterPro" id="IPR027417">
    <property type="entry name" value="P-loop_NTPase"/>
</dbReference>
<dbReference type="RefSeq" id="WP_207940426.1">
    <property type="nucleotide sequence ID" value="NZ_CP147251.1"/>
</dbReference>
<evidence type="ECO:0000256" key="1">
    <source>
        <dbReference type="ARBA" id="ARBA00005417"/>
    </source>
</evidence>
<dbReference type="Gene3D" id="3.40.50.300">
    <property type="entry name" value="P-loop containing nucleotide triphosphate hydrolases"/>
    <property type="match status" value="1"/>
</dbReference>
<evidence type="ECO:0000259" key="5">
    <source>
        <dbReference type="PROSITE" id="PS50893"/>
    </source>
</evidence>
<sequence length="243" mass="27290">MSNVVEVKNLNMAYHDSPVLWNINLSIANNSKTAIVGPNGAGKSTLIKGILGLLKPISGETKILGKDYQKIYKKIAYVPQSSSVHWDFPTTVFDVVLMGRYVYSGMLKRANKKDKEQALASLKQVGMEDFKDRQISQLSGGQRQRVFLARAICQDAEIYFLDEPMQGVDIKTEKLIIEILNDFQAQGKTIIVVHHDLSTVKEYFDHVIILNKELVSTGSLREAFLEEKINQAYGSKIGEIYGY</sequence>
<accession>A0ABZ2SNT8</accession>
<dbReference type="SMART" id="SM00382">
    <property type="entry name" value="AAA"/>
    <property type="match status" value="1"/>
</dbReference>
<feature type="domain" description="ABC transporter" evidence="5">
    <location>
        <begin position="5"/>
        <end position="237"/>
    </location>
</feature>
<organism evidence="6 7">
    <name type="scientific">Candidatus Enterococcus lowellii</name>
    <dbReference type="NCBI Taxonomy" id="2230877"/>
    <lineage>
        <taxon>Bacteria</taxon>
        <taxon>Bacillati</taxon>
        <taxon>Bacillota</taxon>
        <taxon>Bacilli</taxon>
        <taxon>Lactobacillales</taxon>
        <taxon>Enterococcaceae</taxon>
        <taxon>Enterococcus</taxon>
    </lineage>
</organism>
<evidence type="ECO:0000256" key="4">
    <source>
        <dbReference type="ARBA" id="ARBA00022840"/>
    </source>
</evidence>
<proteinExistence type="inferred from homology"/>
<dbReference type="PANTHER" id="PTHR42734:SF5">
    <property type="entry name" value="IRON TRANSPORT SYSTEM ATP-BINDING PROTEIN HI_0361-RELATED"/>
    <property type="match status" value="1"/>
</dbReference>
<dbReference type="InterPro" id="IPR050153">
    <property type="entry name" value="Metal_Ion_Import_ABC"/>
</dbReference>
<dbReference type="SUPFAM" id="SSF52540">
    <property type="entry name" value="P-loop containing nucleoside triphosphate hydrolases"/>
    <property type="match status" value="1"/>
</dbReference>
<reference evidence="6 7" key="2">
    <citation type="submission" date="2024-03" db="EMBL/GenBank/DDBJ databases">
        <title>The Genome Sequence of Enterococcus sp. DIV2402.</title>
        <authorList>
            <consortium name="The Broad Institute Genomics Platform"/>
            <consortium name="The Broad Institute Microbial Omics Core"/>
            <consortium name="The Broad Institute Genomic Center for Infectious Diseases"/>
            <person name="Earl A."/>
            <person name="Manson A."/>
            <person name="Gilmore M."/>
            <person name="Schwartman J."/>
            <person name="Shea T."/>
            <person name="Abouelleil A."/>
            <person name="Cao P."/>
            <person name="Chapman S."/>
            <person name="Cusick C."/>
            <person name="Young S."/>
            <person name="Neafsey D."/>
            <person name="Nusbaum C."/>
            <person name="Birren B."/>
        </authorList>
    </citation>
    <scope>NUCLEOTIDE SEQUENCE [LARGE SCALE GENOMIC DNA]</scope>
    <source>
        <strain evidence="6 7">DIV2402</strain>
    </source>
</reference>
<dbReference type="InterPro" id="IPR017871">
    <property type="entry name" value="ABC_transporter-like_CS"/>
</dbReference>
<keyword evidence="4 6" id="KW-0067">ATP-binding</keyword>
<evidence type="ECO:0000256" key="3">
    <source>
        <dbReference type="ARBA" id="ARBA00022741"/>
    </source>
</evidence>
<dbReference type="InterPro" id="IPR003439">
    <property type="entry name" value="ABC_transporter-like_ATP-bd"/>
</dbReference>
<dbReference type="Pfam" id="PF00005">
    <property type="entry name" value="ABC_tran"/>
    <property type="match status" value="1"/>
</dbReference>
<keyword evidence="2" id="KW-0813">Transport</keyword>
<protein>
    <submittedName>
        <fullName evidence="6">Manganese/zinc/iron transport system ATP-binding protein</fullName>
    </submittedName>
</protein>
<dbReference type="EMBL" id="CP147251">
    <property type="protein sequence ID" value="WYJ77447.1"/>
    <property type="molecule type" value="Genomic_DNA"/>
</dbReference>
<evidence type="ECO:0000313" key="6">
    <source>
        <dbReference type="EMBL" id="WYJ77447.1"/>
    </source>
</evidence>
<reference evidence="6 7" key="1">
    <citation type="submission" date="2021-03" db="EMBL/GenBank/DDBJ databases">
        <authorList>
            <person name="Gilmore M.S."/>
            <person name="Schwartzman J."/>
            <person name="Van Tyne D."/>
            <person name="Martin M."/>
            <person name="Earl A.M."/>
            <person name="Manson A.L."/>
            <person name="Straub T."/>
            <person name="Salamzade R."/>
            <person name="Saavedra J."/>
            <person name="Lebreton F."/>
            <person name="Prichula J."/>
            <person name="Schaufler K."/>
            <person name="Gaca A."/>
            <person name="Sgardioli B."/>
            <person name="Wagenaar J."/>
            <person name="Strong T."/>
        </authorList>
    </citation>
    <scope>NUCLEOTIDE SEQUENCE [LARGE SCALE GENOMIC DNA]</scope>
    <source>
        <strain evidence="6 7">DIV2402</strain>
    </source>
</reference>
<dbReference type="InterPro" id="IPR003593">
    <property type="entry name" value="AAA+_ATPase"/>
</dbReference>
<dbReference type="Proteomes" id="UP000664701">
    <property type="component" value="Chromosome"/>
</dbReference>
<dbReference type="GO" id="GO:0005524">
    <property type="term" value="F:ATP binding"/>
    <property type="evidence" value="ECO:0007669"/>
    <property type="project" value="UniProtKB-KW"/>
</dbReference>
<evidence type="ECO:0000256" key="2">
    <source>
        <dbReference type="ARBA" id="ARBA00022448"/>
    </source>
</evidence>
<keyword evidence="3" id="KW-0547">Nucleotide-binding</keyword>
<gene>
    <name evidence="6" type="ORF">DOK78_002085</name>
</gene>
<dbReference type="PANTHER" id="PTHR42734">
    <property type="entry name" value="METAL TRANSPORT SYSTEM ATP-BINDING PROTEIN TM_0124-RELATED"/>
    <property type="match status" value="1"/>
</dbReference>
<dbReference type="CDD" id="cd03235">
    <property type="entry name" value="ABC_Metallic_Cations"/>
    <property type="match status" value="1"/>
</dbReference>
<evidence type="ECO:0000313" key="7">
    <source>
        <dbReference type="Proteomes" id="UP000664701"/>
    </source>
</evidence>
<comment type="similarity">
    <text evidence="1">Belongs to the ABC transporter superfamily.</text>
</comment>
<name>A0ABZ2SNT8_9ENTE</name>
<dbReference type="PROSITE" id="PS00211">
    <property type="entry name" value="ABC_TRANSPORTER_1"/>
    <property type="match status" value="1"/>
</dbReference>
<keyword evidence="7" id="KW-1185">Reference proteome</keyword>
<dbReference type="PROSITE" id="PS50893">
    <property type="entry name" value="ABC_TRANSPORTER_2"/>
    <property type="match status" value="1"/>
</dbReference>